<protein>
    <submittedName>
        <fullName evidence="1">Uncharacterized protein</fullName>
    </submittedName>
</protein>
<comment type="caution">
    <text evidence="1">The sequence shown here is derived from an EMBL/GenBank/DDBJ whole genome shotgun (WGS) entry which is preliminary data.</text>
</comment>
<evidence type="ECO:0000313" key="1">
    <source>
        <dbReference type="EMBL" id="KAI5074060.1"/>
    </source>
</evidence>
<dbReference type="AlphaFoldDB" id="A0A9D4UUN4"/>
<evidence type="ECO:0000313" key="2">
    <source>
        <dbReference type="Proteomes" id="UP000886520"/>
    </source>
</evidence>
<reference evidence="1" key="1">
    <citation type="submission" date="2021-01" db="EMBL/GenBank/DDBJ databases">
        <title>Adiantum capillus-veneris genome.</title>
        <authorList>
            <person name="Fang Y."/>
            <person name="Liao Q."/>
        </authorList>
    </citation>
    <scope>NUCLEOTIDE SEQUENCE</scope>
    <source>
        <strain evidence="1">H3</strain>
        <tissue evidence="1">Leaf</tissue>
    </source>
</reference>
<keyword evidence="2" id="KW-1185">Reference proteome</keyword>
<name>A0A9D4UUN4_ADICA</name>
<dbReference type="EMBL" id="JABFUD020000011">
    <property type="protein sequence ID" value="KAI5074060.1"/>
    <property type="molecule type" value="Genomic_DNA"/>
</dbReference>
<organism evidence="1 2">
    <name type="scientific">Adiantum capillus-veneris</name>
    <name type="common">Maidenhair fern</name>
    <dbReference type="NCBI Taxonomy" id="13818"/>
    <lineage>
        <taxon>Eukaryota</taxon>
        <taxon>Viridiplantae</taxon>
        <taxon>Streptophyta</taxon>
        <taxon>Embryophyta</taxon>
        <taxon>Tracheophyta</taxon>
        <taxon>Polypodiopsida</taxon>
        <taxon>Polypodiidae</taxon>
        <taxon>Polypodiales</taxon>
        <taxon>Pteridineae</taxon>
        <taxon>Pteridaceae</taxon>
        <taxon>Vittarioideae</taxon>
        <taxon>Adiantum</taxon>
    </lineage>
</organism>
<sequence length="122" mass="14596">MKRMKDDIVHYEVQLAKLKQKNPCNDEAIKEVETDLGTRRRMLHRQGDSEDMKKIEKEIDLQQVEFDMMETTWKEAQGHPLFVKQMIANVRLGKRFMLYLRPQVVDSVGMIHICVWRVCCMW</sequence>
<gene>
    <name evidence="1" type="ORF">GOP47_0012073</name>
</gene>
<accession>A0A9D4UUN4</accession>
<proteinExistence type="predicted"/>
<dbReference type="Proteomes" id="UP000886520">
    <property type="component" value="Chromosome 11"/>
</dbReference>